<dbReference type="EMBL" id="JWZT01002382">
    <property type="protein sequence ID" value="KII69548.1"/>
    <property type="molecule type" value="Genomic_DNA"/>
</dbReference>
<protein>
    <submittedName>
        <fullName evidence="2">Uncharacterized protein</fullName>
    </submittedName>
</protein>
<sequence length="279" mass="30932">MFTGTFPSFPRKIHFAIEICANNVVTWVIKSPCPTPDVLSNILDQHVMVKPMYLLYICYSELVIEFASLILNRGIGLKFVNIAYYLALEYRNKVSLKSAGKVAVATSAVEQAREELDKAMESYIASFENMKLGNINHVVKAALRSILNKPGELEKNVVNYVADHLSDAVRSLRRKRNKDWRDHALSIDESISSNSTAVKARPNTDSGDSISAHSSKSGSVGGHGKSYLEIDTIPTSSKNGSKYDKSDDYEIPFNPQADVSSIRRRSNDTVDAESPRLPC</sequence>
<evidence type="ECO:0000256" key="1">
    <source>
        <dbReference type="SAM" id="MobiDB-lite"/>
    </source>
</evidence>
<name>A0A0C2JJI0_THEKT</name>
<organism evidence="2 3">
    <name type="scientific">Thelohanellus kitauei</name>
    <name type="common">Myxosporean</name>
    <dbReference type="NCBI Taxonomy" id="669202"/>
    <lineage>
        <taxon>Eukaryota</taxon>
        <taxon>Metazoa</taxon>
        <taxon>Cnidaria</taxon>
        <taxon>Myxozoa</taxon>
        <taxon>Myxosporea</taxon>
        <taxon>Bivalvulida</taxon>
        <taxon>Platysporina</taxon>
        <taxon>Myxobolidae</taxon>
        <taxon>Thelohanellus</taxon>
    </lineage>
</organism>
<accession>A0A0C2JJI0</accession>
<reference evidence="2 3" key="1">
    <citation type="journal article" date="2014" name="Genome Biol. Evol.">
        <title>The genome of the myxosporean Thelohanellus kitauei shows adaptations to nutrient acquisition within its fish host.</title>
        <authorList>
            <person name="Yang Y."/>
            <person name="Xiong J."/>
            <person name="Zhou Z."/>
            <person name="Huo F."/>
            <person name="Miao W."/>
            <person name="Ran C."/>
            <person name="Liu Y."/>
            <person name="Zhang J."/>
            <person name="Feng J."/>
            <person name="Wang M."/>
            <person name="Wang M."/>
            <person name="Wang L."/>
            <person name="Yao B."/>
        </authorList>
    </citation>
    <scope>NUCLEOTIDE SEQUENCE [LARGE SCALE GENOMIC DNA]</scope>
    <source>
        <strain evidence="2">Wuqing</strain>
    </source>
</reference>
<feature type="region of interest" description="Disordered" evidence="1">
    <location>
        <begin position="195"/>
        <end position="279"/>
    </location>
</feature>
<dbReference type="Proteomes" id="UP000031668">
    <property type="component" value="Unassembled WGS sequence"/>
</dbReference>
<feature type="compositionally biased region" description="Low complexity" evidence="1">
    <location>
        <begin position="205"/>
        <end position="218"/>
    </location>
</feature>
<dbReference type="AlphaFoldDB" id="A0A0C2JJI0"/>
<evidence type="ECO:0000313" key="3">
    <source>
        <dbReference type="Proteomes" id="UP000031668"/>
    </source>
</evidence>
<proteinExistence type="predicted"/>
<gene>
    <name evidence="2" type="ORF">RF11_00428</name>
</gene>
<evidence type="ECO:0000313" key="2">
    <source>
        <dbReference type="EMBL" id="KII69548.1"/>
    </source>
</evidence>
<keyword evidence="3" id="KW-1185">Reference proteome</keyword>
<comment type="caution">
    <text evidence="2">The sequence shown here is derived from an EMBL/GenBank/DDBJ whole genome shotgun (WGS) entry which is preliminary data.</text>
</comment>